<evidence type="ECO:0000313" key="6">
    <source>
        <dbReference type="Proteomes" id="UP000747542"/>
    </source>
</evidence>
<evidence type="ECO:0000313" key="5">
    <source>
        <dbReference type="EMBL" id="KAG7154934.1"/>
    </source>
</evidence>
<name>A0A8J5JDB2_HOMAM</name>
<protein>
    <submittedName>
        <fullName evidence="5">Pogo transposable element-like 32</fullName>
    </submittedName>
</protein>
<feature type="region of interest" description="Disordered" evidence="3">
    <location>
        <begin position="177"/>
        <end position="211"/>
    </location>
</feature>
<dbReference type="Gene3D" id="1.10.10.60">
    <property type="entry name" value="Homeodomain-like"/>
    <property type="match status" value="1"/>
</dbReference>
<accession>A0A8J5JDB2</accession>
<sequence length="211" mass="24490">MIRQWRKQEEELKKANKQKHNVRTVPAKWPCLAENLKTWKLDQRNLGLAVTTKMIILEARRFAANTGLDDFKGTACWCFRFMKRNGLIIPGDLTSQLQLLDVSINKPFKNDMREQWNKWMTEGNHDMTPTGRMKRPSISKVCEWVLKSWYDIKTKVIVKSFKKCGISNAMDGTEDNLLYETDSSDDDISSSDDSELGDEPNSDEFLVFEDE</sequence>
<comment type="subcellular location">
    <subcellularLocation>
        <location evidence="1">Nucleus</location>
    </subcellularLocation>
</comment>
<dbReference type="GO" id="GO:0005634">
    <property type="term" value="C:nucleus"/>
    <property type="evidence" value="ECO:0007669"/>
    <property type="project" value="UniProtKB-SubCell"/>
</dbReference>
<dbReference type="AlphaFoldDB" id="A0A8J5JDB2"/>
<feature type="non-terminal residue" evidence="5">
    <location>
        <position position="1"/>
    </location>
</feature>
<dbReference type="EMBL" id="JAHLQT010043289">
    <property type="protein sequence ID" value="KAG7154934.1"/>
    <property type="molecule type" value="Genomic_DNA"/>
</dbReference>
<dbReference type="InterPro" id="IPR006600">
    <property type="entry name" value="HTH_CenpB_DNA-bd_dom"/>
</dbReference>
<evidence type="ECO:0000256" key="1">
    <source>
        <dbReference type="ARBA" id="ARBA00004123"/>
    </source>
</evidence>
<dbReference type="PROSITE" id="PS51253">
    <property type="entry name" value="HTH_CENPB"/>
    <property type="match status" value="1"/>
</dbReference>
<reference evidence="5" key="1">
    <citation type="journal article" date="2021" name="Sci. Adv.">
        <title>The American lobster genome reveals insights on longevity, neural, and immune adaptations.</title>
        <authorList>
            <person name="Polinski J.M."/>
            <person name="Zimin A.V."/>
            <person name="Clark K.F."/>
            <person name="Kohn A.B."/>
            <person name="Sadowski N."/>
            <person name="Timp W."/>
            <person name="Ptitsyn A."/>
            <person name="Khanna P."/>
            <person name="Romanova D.Y."/>
            <person name="Williams P."/>
            <person name="Greenwood S.J."/>
            <person name="Moroz L.L."/>
            <person name="Walt D.R."/>
            <person name="Bodnar A.G."/>
        </authorList>
    </citation>
    <scope>NUCLEOTIDE SEQUENCE</scope>
    <source>
        <strain evidence="5">GMGI-L3</strain>
    </source>
</reference>
<dbReference type="InterPro" id="IPR004875">
    <property type="entry name" value="DDE_SF_endonuclease_dom"/>
</dbReference>
<dbReference type="InterPro" id="IPR009057">
    <property type="entry name" value="Homeodomain-like_sf"/>
</dbReference>
<evidence type="ECO:0000256" key="3">
    <source>
        <dbReference type="SAM" id="MobiDB-lite"/>
    </source>
</evidence>
<keyword evidence="2" id="KW-0238">DNA-binding</keyword>
<proteinExistence type="predicted"/>
<keyword evidence="6" id="KW-1185">Reference proteome</keyword>
<comment type="caution">
    <text evidence="5">The sequence shown here is derived from an EMBL/GenBank/DDBJ whole genome shotgun (WGS) entry which is preliminary data.</text>
</comment>
<dbReference type="Pfam" id="PF03184">
    <property type="entry name" value="DDE_1"/>
    <property type="match status" value="1"/>
</dbReference>
<gene>
    <name evidence="5" type="primary">Pogo-L32</name>
    <name evidence="5" type="ORF">Hamer_G025602</name>
</gene>
<dbReference type="GO" id="GO:0003677">
    <property type="term" value="F:DNA binding"/>
    <property type="evidence" value="ECO:0007669"/>
    <property type="project" value="UniProtKB-KW"/>
</dbReference>
<feature type="domain" description="HTH CENPB-type" evidence="4">
    <location>
        <begin position="20"/>
        <end position="91"/>
    </location>
</feature>
<feature type="compositionally biased region" description="Acidic residues" evidence="3">
    <location>
        <begin position="182"/>
        <end position="211"/>
    </location>
</feature>
<evidence type="ECO:0000259" key="4">
    <source>
        <dbReference type="PROSITE" id="PS51253"/>
    </source>
</evidence>
<dbReference type="Proteomes" id="UP000747542">
    <property type="component" value="Unassembled WGS sequence"/>
</dbReference>
<organism evidence="5 6">
    <name type="scientific">Homarus americanus</name>
    <name type="common">American lobster</name>
    <dbReference type="NCBI Taxonomy" id="6706"/>
    <lineage>
        <taxon>Eukaryota</taxon>
        <taxon>Metazoa</taxon>
        <taxon>Ecdysozoa</taxon>
        <taxon>Arthropoda</taxon>
        <taxon>Crustacea</taxon>
        <taxon>Multicrustacea</taxon>
        <taxon>Malacostraca</taxon>
        <taxon>Eumalacostraca</taxon>
        <taxon>Eucarida</taxon>
        <taxon>Decapoda</taxon>
        <taxon>Pleocyemata</taxon>
        <taxon>Astacidea</taxon>
        <taxon>Nephropoidea</taxon>
        <taxon>Nephropidae</taxon>
        <taxon>Homarus</taxon>
    </lineage>
</organism>
<evidence type="ECO:0000256" key="2">
    <source>
        <dbReference type="ARBA" id="ARBA00023125"/>
    </source>
</evidence>
<dbReference type="SUPFAM" id="SSF46689">
    <property type="entry name" value="Homeodomain-like"/>
    <property type="match status" value="1"/>
</dbReference>